<name>A0ABV2LV16_9FLAO</name>
<dbReference type="GO" id="GO:0047475">
    <property type="term" value="F:phenylacetate-CoA ligase activity"/>
    <property type="evidence" value="ECO:0007669"/>
    <property type="project" value="UniProtKB-EC"/>
</dbReference>
<evidence type="ECO:0000259" key="2">
    <source>
        <dbReference type="Pfam" id="PF14535"/>
    </source>
</evidence>
<dbReference type="EC" id="6.2.1.30" evidence="3"/>
<dbReference type="Pfam" id="PF00501">
    <property type="entry name" value="AMP-binding"/>
    <property type="match status" value="1"/>
</dbReference>
<organism evidence="3 4">
    <name type="scientific">Moheibacter stercoris</name>
    <dbReference type="NCBI Taxonomy" id="1628251"/>
    <lineage>
        <taxon>Bacteria</taxon>
        <taxon>Pseudomonadati</taxon>
        <taxon>Bacteroidota</taxon>
        <taxon>Flavobacteriia</taxon>
        <taxon>Flavobacteriales</taxon>
        <taxon>Weeksellaceae</taxon>
        <taxon>Moheibacter</taxon>
    </lineage>
</organism>
<dbReference type="PANTHER" id="PTHR43845:SF1">
    <property type="entry name" value="BLR5969 PROTEIN"/>
    <property type="match status" value="1"/>
</dbReference>
<feature type="domain" description="AMP-dependent synthetase/ligase" evidence="1">
    <location>
        <begin position="72"/>
        <end position="289"/>
    </location>
</feature>
<dbReference type="RefSeq" id="WP_354507602.1">
    <property type="nucleotide sequence ID" value="NZ_JBEPMO010000004.1"/>
</dbReference>
<dbReference type="InterPro" id="IPR000873">
    <property type="entry name" value="AMP-dep_synth/lig_dom"/>
</dbReference>
<dbReference type="InterPro" id="IPR045851">
    <property type="entry name" value="AMP-bd_C_sf"/>
</dbReference>
<accession>A0ABV2LV16</accession>
<dbReference type="EMBL" id="JBEPMO010000004">
    <property type="protein sequence ID" value="MET3731387.1"/>
    <property type="molecule type" value="Genomic_DNA"/>
</dbReference>
<dbReference type="InterPro" id="IPR028154">
    <property type="entry name" value="AMP-dep_Lig_C"/>
</dbReference>
<dbReference type="Proteomes" id="UP001549146">
    <property type="component" value="Unassembled WGS sequence"/>
</dbReference>
<keyword evidence="3" id="KW-0436">Ligase</keyword>
<evidence type="ECO:0000259" key="1">
    <source>
        <dbReference type="Pfam" id="PF00501"/>
    </source>
</evidence>
<keyword evidence="4" id="KW-1185">Reference proteome</keyword>
<dbReference type="InterPro" id="IPR042099">
    <property type="entry name" value="ANL_N_sf"/>
</dbReference>
<evidence type="ECO:0000313" key="3">
    <source>
        <dbReference type="EMBL" id="MET3731387.1"/>
    </source>
</evidence>
<proteinExistence type="predicted"/>
<comment type="caution">
    <text evidence="3">The sequence shown here is derived from an EMBL/GenBank/DDBJ whole genome shotgun (WGS) entry which is preliminary data.</text>
</comment>
<dbReference type="Pfam" id="PF14535">
    <property type="entry name" value="AMP-binding_C_2"/>
    <property type="match status" value="1"/>
</dbReference>
<reference evidence="3 4" key="1">
    <citation type="submission" date="2024-06" db="EMBL/GenBank/DDBJ databases">
        <title>Genomic Encyclopedia of Type Strains, Phase IV (KMG-IV): sequencing the most valuable type-strain genomes for metagenomic binning, comparative biology and taxonomic classification.</title>
        <authorList>
            <person name="Goeker M."/>
        </authorList>
    </citation>
    <scope>NUCLEOTIDE SEQUENCE [LARGE SCALE GENOMIC DNA]</scope>
    <source>
        <strain evidence="3 4">DSM 29388</strain>
    </source>
</reference>
<evidence type="ECO:0000313" key="4">
    <source>
        <dbReference type="Proteomes" id="UP001549146"/>
    </source>
</evidence>
<gene>
    <name evidence="3" type="ORF">ABID46_000956</name>
</gene>
<dbReference type="PANTHER" id="PTHR43845">
    <property type="entry name" value="BLR5969 PROTEIN"/>
    <property type="match status" value="1"/>
</dbReference>
<dbReference type="Gene3D" id="3.30.300.30">
    <property type="match status" value="1"/>
</dbReference>
<dbReference type="Gene3D" id="3.40.50.12780">
    <property type="entry name" value="N-terminal domain of ligase-like"/>
    <property type="match status" value="1"/>
</dbReference>
<sequence length="434" mass="49294">MINLPEIETQSEFEIERFQEQELRKQLLYLNEKSPYYSALFAENEIDILDIKTIQDLAKIPVTTKDDLQKHNDQFLCVDRTKIADYVTTSGTSGDPVMIGLTDSDLDRLAYNEALSYQCAGLSESSIIQMTTTIDRRFMAGLAYFLGARKAGIGVVRVGSGVPELQWDTIQKVKPDTLICVPSFLLKMIEFAEEKGIDYRHSSIKKAICIGEPLRNPDFSDNVLATRIKSKWDIELYSTYASTEMATAFTECSHGKGGHLHPELIICEFLDDQNRPVAAGEPGELVVTTLGVEAMPLLRYKTGDVVQAFYEPCGCGRTTMRLGPLIGRKQQMIKYKGTSLYPPSLQDLLNDFEEVKHHVIEVYSSEINEDEILVKVFCIEESEELQDRIKDRFRAKVRVSPKIQFIAEQEIMRIKFPENSRKSITFVDKRKSNL</sequence>
<dbReference type="SUPFAM" id="SSF56801">
    <property type="entry name" value="Acetyl-CoA synthetase-like"/>
    <property type="match status" value="1"/>
</dbReference>
<protein>
    <submittedName>
        <fullName evidence="3">Phenylacetate-CoA ligase</fullName>
        <ecNumber evidence="3">6.2.1.30</ecNumber>
    </submittedName>
</protein>
<feature type="domain" description="AMP-dependent ligase C-terminal" evidence="2">
    <location>
        <begin position="337"/>
        <end position="430"/>
    </location>
</feature>